<evidence type="ECO:0000256" key="4">
    <source>
        <dbReference type="ARBA" id="ARBA00022691"/>
    </source>
</evidence>
<dbReference type="PANTHER" id="PTHR45888:SF1">
    <property type="entry name" value="HISTONE-LYSINE N-METHYLTRANSFERASE 2C"/>
    <property type="match status" value="1"/>
</dbReference>
<evidence type="ECO:0000256" key="14">
    <source>
        <dbReference type="ARBA" id="ARBA00049353"/>
    </source>
</evidence>
<comment type="subcellular location">
    <subcellularLocation>
        <location evidence="1">Nucleus</location>
    </subcellularLocation>
</comment>
<dbReference type="Pfam" id="PF05964">
    <property type="entry name" value="FYRN"/>
    <property type="match status" value="1"/>
</dbReference>
<dbReference type="GO" id="GO:0140945">
    <property type="term" value="F:histone H3K4 monomethyltransferase activity"/>
    <property type="evidence" value="ECO:0007669"/>
    <property type="project" value="UniProtKB-EC"/>
</dbReference>
<name>A0ABD0N5B8_CIRMR</name>
<dbReference type="AlphaFoldDB" id="A0ABD0N5B8"/>
<dbReference type="Proteomes" id="UP001529510">
    <property type="component" value="Unassembled WGS sequence"/>
</dbReference>
<feature type="non-terminal residue" evidence="16">
    <location>
        <position position="384"/>
    </location>
</feature>
<evidence type="ECO:0000256" key="13">
    <source>
        <dbReference type="ARBA" id="ARBA00023620"/>
    </source>
</evidence>
<keyword evidence="11" id="KW-0804">Transcription</keyword>
<keyword evidence="2" id="KW-0489">Methyltransferase</keyword>
<sequence>SNLPPPSDSEDKQNPTKVLHQYSNNISDLDVHCLAQLQPKQSPPQTPIISFPSITSETLRGDSKSEALKVTVKLKPRPRAVHNGGDDPRYSSGKRFKALRWRKWSIQIIVPKGNYHLPEEEEVDELLKKLGTSLRPEPMPRDLRRCCFCHEEGDGRTDGPARLLNLDLDLWVHLNCALWSTEVYETQAGALINVELALRRGLSVRCAYCQQIGATSGCHRFRCTNAYHFTCALKAQCMFFKDKTMLCHLHRPRGTGSIGGGLAGTEHELRCFAVFRRVYVQRDEARQIASIIQRGEREHTFRVGSLVFHAVGQLLPQQMQAFHSMSAIFPVGYEASRIYWSMRHGNRRCHYVCSIDEKDGEPEFIIRVVEQGYDDLILTGSSPK</sequence>
<evidence type="ECO:0000256" key="8">
    <source>
        <dbReference type="ARBA" id="ARBA00022833"/>
    </source>
</evidence>
<keyword evidence="9" id="KW-0156">Chromatin regulator</keyword>
<gene>
    <name evidence="16" type="ORF">M9458_048556</name>
</gene>
<comment type="catalytic activity">
    <reaction evidence="14">
        <text>L-lysyl(4)-[histone H3] + S-adenosyl-L-methionine = N(6)-methyl-L-lysyl(4)-[histone H3] + S-adenosyl-L-homocysteine + H(+)</text>
        <dbReference type="Rhea" id="RHEA:60264"/>
        <dbReference type="Rhea" id="RHEA-COMP:15543"/>
        <dbReference type="Rhea" id="RHEA-COMP:15547"/>
        <dbReference type="ChEBI" id="CHEBI:15378"/>
        <dbReference type="ChEBI" id="CHEBI:29969"/>
        <dbReference type="ChEBI" id="CHEBI:57856"/>
        <dbReference type="ChEBI" id="CHEBI:59789"/>
        <dbReference type="ChEBI" id="CHEBI:61929"/>
        <dbReference type="EC" id="2.1.1.364"/>
    </reaction>
    <physiologicalReaction direction="left-to-right" evidence="14">
        <dbReference type="Rhea" id="RHEA:60265"/>
    </physiologicalReaction>
</comment>
<evidence type="ECO:0000256" key="6">
    <source>
        <dbReference type="ARBA" id="ARBA00022737"/>
    </source>
</evidence>
<keyword evidence="7" id="KW-0863">Zinc-finger</keyword>
<dbReference type="InterPro" id="IPR034732">
    <property type="entry name" value="EPHD"/>
</dbReference>
<dbReference type="Pfam" id="PF13832">
    <property type="entry name" value="zf-HC5HC2H_2"/>
    <property type="match status" value="1"/>
</dbReference>
<evidence type="ECO:0000256" key="3">
    <source>
        <dbReference type="ARBA" id="ARBA00022679"/>
    </source>
</evidence>
<evidence type="ECO:0000256" key="5">
    <source>
        <dbReference type="ARBA" id="ARBA00022723"/>
    </source>
</evidence>
<keyword evidence="3" id="KW-0808">Transferase</keyword>
<dbReference type="Gene3D" id="3.30.160.360">
    <property type="match status" value="1"/>
</dbReference>
<evidence type="ECO:0000313" key="17">
    <source>
        <dbReference type="Proteomes" id="UP001529510"/>
    </source>
</evidence>
<keyword evidence="8" id="KW-0862">Zinc</keyword>
<dbReference type="GO" id="GO:0032259">
    <property type="term" value="P:methylation"/>
    <property type="evidence" value="ECO:0007669"/>
    <property type="project" value="UniProtKB-KW"/>
</dbReference>
<evidence type="ECO:0000256" key="11">
    <source>
        <dbReference type="ARBA" id="ARBA00023163"/>
    </source>
</evidence>
<evidence type="ECO:0000256" key="12">
    <source>
        <dbReference type="ARBA" id="ARBA00023242"/>
    </source>
</evidence>
<dbReference type="PROSITE" id="PS51805">
    <property type="entry name" value="EPHD"/>
    <property type="match status" value="1"/>
</dbReference>
<keyword evidence="5" id="KW-0479">Metal-binding</keyword>
<keyword evidence="10" id="KW-0805">Transcription regulation</keyword>
<evidence type="ECO:0000256" key="10">
    <source>
        <dbReference type="ARBA" id="ARBA00023015"/>
    </source>
</evidence>
<evidence type="ECO:0000259" key="15">
    <source>
        <dbReference type="PROSITE" id="PS51805"/>
    </source>
</evidence>
<dbReference type="InterPro" id="IPR003888">
    <property type="entry name" value="FYrich_N"/>
</dbReference>
<reference evidence="16 17" key="1">
    <citation type="submission" date="2024-05" db="EMBL/GenBank/DDBJ databases">
        <title>Genome sequencing and assembly of Indian major carp, Cirrhinus mrigala (Hamilton, 1822).</title>
        <authorList>
            <person name="Mohindra V."/>
            <person name="Chowdhury L.M."/>
            <person name="Lal K."/>
            <person name="Jena J.K."/>
        </authorList>
    </citation>
    <scope>NUCLEOTIDE SEQUENCE [LARGE SCALE GENOMIC DNA]</scope>
    <source>
        <strain evidence="16">CM1030</strain>
        <tissue evidence="16">Blood</tissue>
    </source>
</reference>
<dbReference type="Gene3D" id="3.30.40.10">
    <property type="entry name" value="Zinc/RING finger domain, C3HC4 (zinc finger)"/>
    <property type="match status" value="1"/>
</dbReference>
<feature type="domain" description="PHD-type" evidence="15">
    <location>
        <begin position="143"/>
        <end position="251"/>
    </location>
</feature>
<dbReference type="PROSITE" id="PS51542">
    <property type="entry name" value="FYRN"/>
    <property type="match status" value="1"/>
</dbReference>
<protein>
    <recommendedName>
        <fullName evidence="13">[histone H3]-lysine(4) N-methyltransferase</fullName>
        <ecNumber evidence="13">2.1.1.364</ecNumber>
    </recommendedName>
</protein>
<proteinExistence type="predicted"/>
<evidence type="ECO:0000256" key="2">
    <source>
        <dbReference type="ARBA" id="ARBA00022603"/>
    </source>
</evidence>
<dbReference type="InterPro" id="IPR013083">
    <property type="entry name" value="Znf_RING/FYVE/PHD"/>
</dbReference>
<evidence type="ECO:0000256" key="7">
    <source>
        <dbReference type="ARBA" id="ARBA00022771"/>
    </source>
</evidence>
<dbReference type="GO" id="GO:0005634">
    <property type="term" value="C:nucleus"/>
    <property type="evidence" value="ECO:0007669"/>
    <property type="project" value="UniProtKB-SubCell"/>
</dbReference>
<dbReference type="SMART" id="SM00541">
    <property type="entry name" value="FYRN"/>
    <property type="match status" value="1"/>
</dbReference>
<dbReference type="EC" id="2.1.1.364" evidence="13"/>
<dbReference type="EMBL" id="JAMKFB020000024">
    <property type="protein sequence ID" value="KAL0157310.1"/>
    <property type="molecule type" value="Genomic_DNA"/>
</dbReference>
<dbReference type="FunFam" id="3.30.40.10:FF:000002">
    <property type="entry name" value="Histone-lysine N-methyltransferase"/>
    <property type="match status" value="1"/>
</dbReference>
<evidence type="ECO:0000313" key="16">
    <source>
        <dbReference type="EMBL" id="KAL0157310.1"/>
    </source>
</evidence>
<feature type="non-terminal residue" evidence="16">
    <location>
        <position position="1"/>
    </location>
</feature>
<keyword evidence="12" id="KW-0539">Nucleus</keyword>
<comment type="caution">
    <text evidence="16">The sequence shown here is derived from an EMBL/GenBank/DDBJ whole genome shotgun (WGS) entry which is preliminary data.</text>
</comment>
<dbReference type="GO" id="GO:0008270">
    <property type="term" value="F:zinc ion binding"/>
    <property type="evidence" value="ECO:0007669"/>
    <property type="project" value="UniProtKB-KW"/>
</dbReference>
<keyword evidence="17" id="KW-1185">Reference proteome</keyword>
<organism evidence="16 17">
    <name type="scientific">Cirrhinus mrigala</name>
    <name type="common">Mrigala</name>
    <dbReference type="NCBI Taxonomy" id="683832"/>
    <lineage>
        <taxon>Eukaryota</taxon>
        <taxon>Metazoa</taxon>
        <taxon>Chordata</taxon>
        <taxon>Craniata</taxon>
        <taxon>Vertebrata</taxon>
        <taxon>Euteleostomi</taxon>
        <taxon>Actinopterygii</taxon>
        <taxon>Neopterygii</taxon>
        <taxon>Teleostei</taxon>
        <taxon>Ostariophysi</taxon>
        <taxon>Cypriniformes</taxon>
        <taxon>Cyprinidae</taxon>
        <taxon>Labeoninae</taxon>
        <taxon>Labeonini</taxon>
        <taxon>Cirrhinus</taxon>
    </lineage>
</organism>
<keyword evidence="6" id="KW-0677">Repeat</keyword>
<keyword evidence="4" id="KW-0949">S-adenosyl-L-methionine</keyword>
<evidence type="ECO:0000256" key="9">
    <source>
        <dbReference type="ARBA" id="ARBA00022853"/>
    </source>
</evidence>
<dbReference type="PANTHER" id="PTHR45888">
    <property type="entry name" value="HL01030P-RELATED"/>
    <property type="match status" value="1"/>
</dbReference>
<evidence type="ECO:0000256" key="1">
    <source>
        <dbReference type="ARBA" id="ARBA00004123"/>
    </source>
</evidence>
<accession>A0ABD0N5B8</accession>